<dbReference type="InterPro" id="IPR001647">
    <property type="entry name" value="HTH_TetR"/>
</dbReference>
<feature type="DNA-binding region" description="H-T-H motif" evidence="5">
    <location>
        <begin position="29"/>
        <end position="48"/>
    </location>
</feature>
<protein>
    <submittedName>
        <fullName evidence="7">TetR/AcrR family transcriptional regulator C-terminal domain-containing protein</fullName>
    </submittedName>
</protein>
<dbReference type="Pfam" id="PF00440">
    <property type="entry name" value="TetR_N"/>
    <property type="match status" value="1"/>
</dbReference>
<dbReference type="PRINTS" id="PR00455">
    <property type="entry name" value="HTHTETR"/>
</dbReference>
<dbReference type="InterPro" id="IPR036271">
    <property type="entry name" value="Tet_transcr_reg_TetR-rel_C_sf"/>
</dbReference>
<dbReference type="RefSeq" id="WP_310285736.1">
    <property type="nucleotide sequence ID" value="NZ_BAAASX010000002.1"/>
</dbReference>
<evidence type="ECO:0000256" key="2">
    <source>
        <dbReference type="ARBA" id="ARBA00023015"/>
    </source>
</evidence>
<dbReference type="InterPro" id="IPR009057">
    <property type="entry name" value="Homeodomain-like_sf"/>
</dbReference>
<dbReference type="PROSITE" id="PS50977">
    <property type="entry name" value="HTH_TETR_2"/>
    <property type="match status" value="1"/>
</dbReference>
<keyword evidence="1" id="KW-0678">Repressor</keyword>
<dbReference type="Pfam" id="PF02909">
    <property type="entry name" value="TetR_C_1"/>
    <property type="match status" value="1"/>
</dbReference>
<name>A0ABN3F8Q1_9ACTN</name>
<accession>A0ABN3F8Q1</accession>
<dbReference type="SUPFAM" id="SSF46689">
    <property type="entry name" value="Homeodomain-like"/>
    <property type="match status" value="1"/>
</dbReference>
<dbReference type="InterPro" id="IPR050109">
    <property type="entry name" value="HTH-type_TetR-like_transc_reg"/>
</dbReference>
<comment type="caution">
    <text evidence="7">The sequence shown here is derived from an EMBL/GenBank/DDBJ whole genome shotgun (WGS) entry which is preliminary data.</text>
</comment>
<dbReference type="PRINTS" id="PR00400">
    <property type="entry name" value="TETREPRESSOR"/>
</dbReference>
<evidence type="ECO:0000313" key="7">
    <source>
        <dbReference type="EMBL" id="GAA2323720.1"/>
    </source>
</evidence>
<dbReference type="InterPro" id="IPR003012">
    <property type="entry name" value="Tet_transcr_reg_TetR"/>
</dbReference>
<dbReference type="Proteomes" id="UP001501584">
    <property type="component" value="Unassembled WGS sequence"/>
</dbReference>
<dbReference type="SUPFAM" id="SSF48498">
    <property type="entry name" value="Tetracyclin repressor-like, C-terminal domain"/>
    <property type="match status" value="1"/>
</dbReference>
<keyword evidence="2" id="KW-0805">Transcription regulation</keyword>
<keyword evidence="4" id="KW-0804">Transcription</keyword>
<evidence type="ECO:0000313" key="8">
    <source>
        <dbReference type="Proteomes" id="UP001501584"/>
    </source>
</evidence>
<proteinExistence type="predicted"/>
<evidence type="ECO:0000256" key="5">
    <source>
        <dbReference type="PROSITE-ProRule" id="PRU00335"/>
    </source>
</evidence>
<sequence>MPHPRRLERSAIIAATIDVLNERGLDDLSLHAIAAHLGVRQPALYHHFPSKAALLDAAAAEVLDRWHTERLPAEDESWQSYLTRNARSMRRALLQVRDGARLIAATGPRTPEPAAALARIDFLERQGFTATDAVLASIAVSRYVIGCVLEHQTAPAPSTAPSQADGSPELERLQRIAAAVMRLGPDDEFDTGLRALVAGLSELAERDAAPDEGRAV</sequence>
<dbReference type="Gene3D" id="1.10.357.10">
    <property type="entry name" value="Tetracycline Repressor, domain 2"/>
    <property type="match status" value="1"/>
</dbReference>
<evidence type="ECO:0000256" key="3">
    <source>
        <dbReference type="ARBA" id="ARBA00023125"/>
    </source>
</evidence>
<dbReference type="PANTHER" id="PTHR30055">
    <property type="entry name" value="HTH-TYPE TRANSCRIPTIONAL REGULATOR RUTR"/>
    <property type="match status" value="1"/>
</dbReference>
<dbReference type="Gene3D" id="1.10.10.60">
    <property type="entry name" value="Homeodomain-like"/>
    <property type="match status" value="1"/>
</dbReference>
<organism evidence="7 8">
    <name type="scientific">Glycomyces rutgersensis</name>
    <dbReference type="NCBI Taxonomy" id="58115"/>
    <lineage>
        <taxon>Bacteria</taxon>
        <taxon>Bacillati</taxon>
        <taxon>Actinomycetota</taxon>
        <taxon>Actinomycetes</taxon>
        <taxon>Glycomycetales</taxon>
        <taxon>Glycomycetaceae</taxon>
        <taxon>Glycomyces</taxon>
    </lineage>
</organism>
<keyword evidence="3 5" id="KW-0238">DNA-binding</keyword>
<keyword evidence="8" id="KW-1185">Reference proteome</keyword>
<evidence type="ECO:0000256" key="1">
    <source>
        <dbReference type="ARBA" id="ARBA00022491"/>
    </source>
</evidence>
<feature type="domain" description="HTH tetR-type" evidence="6">
    <location>
        <begin position="6"/>
        <end position="66"/>
    </location>
</feature>
<evidence type="ECO:0000259" key="6">
    <source>
        <dbReference type="PROSITE" id="PS50977"/>
    </source>
</evidence>
<dbReference type="EMBL" id="BAAASX010000002">
    <property type="protein sequence ID" value="GAA2323720.1"/>
    <property type="molecule type" value="Genomic_DNA"/>
</dbReference>
<evidence type="ECO:0000256" key="4">
    <source>
        <dbReference type="ARBA" id="ARBA00023163"/>
    </source>
</evidence>
<gene>
    <name evidence="7" type="ORF">GCM10010403_12280</name>
</gene>
<dbReference type="PANTHER" id="PTHR30055:SF151">
    <property type="entry name" value="TRANSCRIPTIONAL REGULATORY PROTEIN"/>
    <property type="match status" value="1"/>
</dbReference>
<reference evidence="7 8" key="1">
    <citation type="journal article" date="2019" name="Int. J. Syst. Evol. Microbiol.">
        <title>The Global Catalogue of Microorganisms (GCM) 10K type strain sequencing project: providing services to taxonomists for standard genome sequencing and annotation.</title>
        <authorList>
            <consortium name="The Broad Institute Genomics Platform"/>
            <consortium name="The Broad Institute Genome Sequencing Center for Infectious Disease"/>
            <person name="Wu L."/>
            <person name="Ma J."/>
        </authorList>
    </citation>
    <scope>NUCLEOTIDE SEQUENCE [LARGE SCALE GENOMIC DNA]</scope>
    <source>
        <strain evidence="7 8">JCM 6238</strain>
    </source>
</reference>
<dbReference type="InterPro" id="IPR004111">
    <property type="entry name" value="Repressor_TetR_C"/>
</dbReference>